<dbReference type="PANTHER" id="PTHR44394">
    <property type="entry name" value="BETA-ALANINE-ACTIVATING ENZYME"/>
    <property type="match status" value="1"/>
</dbReference>
<dbReference type="PANTHER" id="PTHR44394:SF1">
    <property type="entry name" value="BETA-ALANINE-ACTIVATING ENZYME"/>
    <property type="match status" value="1"/>
</dbReference>
<dbReference type="Pfam" id="PF13570">
    <property type="entry name" value="Beta-prop_ACSF4"/>
    <property type="match status" value="1"/>
</dbReference>
<evidence type="ECO:0000313" key="3">
    <source>
        <dbReference type="Proteomes" id="UP000694385"/>
    </source>
</evidence>
<dbReference type="InterPro" id="IPR002372">
    <property type="entry name" value="PQQ_rpt_dom"/>
</dbReference>
<dbReference type="Gene3D" id="2.130.10.10">
    <property type="entry name" value="YVTN repeat-like/Quinoprotein amine dehydrogenase"/>
    <property type="match status" value="2"/>
</dbReference>
<dbReference type="OMA" id="WAFTTED"/>
<dbReference type="Ensembl" id="ENSJJAT00000026185.1">
    <property type="protein sequence ID" value="ENSJJAP00000019648.1"/>
    <property type="gene ID" value="ENSJJAG00000020557.1"/>
</dbReference>
<proteinExistence type="predicted"/>
<evidence type="ECO:0000259" key="1">
    <source>
        <dbReference type="Pfam" id="PF13570"/>
    </source>
</evidence>
<sequence>LRSGKTRWEQVLGGRIESSACVSKCGNLVVVGCYDGGVYVLRSNTGEKHWAFTTEDAVKSSPTVDAGTGLLYIGSHDRHAYALDIYKKKCVWKAECGGAVFSSPCLSLVPHHLYCATLGGLLLALNPVWQFTAGGPIFSSPCISALEQELFFGSHDCFIYCCSMEGRLRWKFETTARVYATPFAFRRHSGRSEALLAAASTDGKLWILESQS</sequence>
<dbReference type="SUPFAM" id="SSF50998">
    <property type="entry name" value="Quinoprotein alcohol dehydrogenase-like"/>
    <property type="match status" value="1"/>
</dbReference>
<dbReference type="AlphaFoldDB" id="A0A8C5L6X4"/>
<reference evidence="2" key="2">
    <citation type="submission" date="2025-09" db="UniProtKB">
        <authorList>
            <consortium name="Ensembl"/>
        </authorList>
    </citation>
    <scope>IDENTIFICATION</scope>
</reference>
<protein>
    <recommendedName>
        <fullName evidence="1">Pyrrolo-quinoline quinone repeat domain-containing protein</fullName>
    </recommendedName>
</protein>
<dbReference type="GO" id="GO:0043041">
    <property type="term" value="P:amino acid activation for nonribosomal peptide biosynthetic process"/>
    <property type="evidence" value="ECO:0007669"/>
    <property type="project" value="TreeGrafter"/>
</dbReference>
<organism evidence="2 3">
    <name type="scientific">Jaculus jaculus</name>
    <name type="common">Lesser Egyptian jerboa</name>
    <dbReference type="NCBI Taxonomy" id="51337"/>
    <lineage>
        <taxon>Eukaryota</taxon>
        <taxon>Metazoa</taxon>
        <taxon>Chordata</taxon>
        <taxon>Craniata</taxon>
        <taxon>Vertebrata</taxon>
        <taxon>Euteleostomi</taxon>
        <taxon>Mammalia</taxon>
        <taxon>Eutheria</taxon>
        <taxon>Euarchontoglires</taxon>
        <taxon>Glires</taxon>
        <taxon>Rodentia</taxon>
        <taxon>Myomorpha</taxon>
        <taxon>Dipodoidea</taxon>
        <taxon>Dipodidae</taxon>
        <taxon>Dipodinae</taxon>
        <taxon>Jaculus</taxon>
    </lineage>
</organism>
<name>A0A8C5L6X4_JACJA</name>
<accession>A0A8C5L6X4</accession>
<dbReference type="Proteomes" id="UP000694385">
    <property type="component" value="Unassembled WGS sequence"/>
</dbReference>
<dbReference type="InterPro" id="IPR052091">
    <property type="entry name" value="Beta-ala_Activ/Resist"/>
</dbReference>
<dbReference type="InterPro" id="IPR018391">
    <property type="entry name" value="PQQ_b-propeller_rpt"/>
</dbReference>
<dbReference type="InterPro" id="IPR015943">
    <property type="entry name" value="WD40/YVTN_repeat-like_dom_sf"/>
</dbReference>
<dbReference type="InterPro" id="IPR011047">
    <property type="entry name" value="Quinoprotein_ADH-like_sf"/>
</dbReference>
<feature type="domain" description="Pyrrolo-quinoline quinone repeat" evidence="1">
    <location>
        <begin position="2"/>
        <end position="126"/>
    </location>
</feature>
<evidence type="ECO:0000313" key="2">
    <source>
        <dbReference type="Ensembl" id="ENSJJAP00000019648.1"/>
    </source>
</evidence>
<dbReference type="SMART" id="SM00564">
    <property type="entry name" value="PQQ"/>
    <property type="match status" value="3"/>
</dbReference>
<keyword evidence="3" id="KW-1185">Reference proteome</keyword>
<dbReference type="GeneTree" id="ENSGT00940000169459"/>
<reference evidence="2" key="1">
    <citation type="submission" date="2025-08" db="UniProtKB">
        <authorList>
            <consortium name="Ensembl"/>
        </authorList>
    </citation>
    <scope>IDENTIFICATION</scope>
</reference>